<gene>
    <name evidence="2" type="ORF">C0068_15880</name>
</gene>
<name>A0A2S4HCE8_9GAMM</name>
<dbReference type="OrthoDB" id="9884892at2"/>
<sequence>MKNFKKILLSVSLLFAVNVNAQNIPIVGGLLPLGQDLLSSGLPALTTIQIEPVVNELLGSGLASLTDLGGQGGLPILTPIMNGEIRLITLTDVFGGSELPLIGTVLGSGLVNDAIAGGVPVLGSLLDTEPAQVLVPAFSQVLVAIPVDQLILLPLSLAPF</sequence>
<protein>
    <submittedName>
        <fullName evidence="2">Uncharacterized protein</fullName>
    </submittedName>
</protein>
<proteinExistence type="predicted"/>
<organism evidence="2 3">
    <name type="scientific">Zhongshania marina</name>
    <dbReference type="NCBI Taxonomy" id="2304603"/>
    <lineage>
        <taxon>Bacteria</taxon>
        <taxon>Pseudomonadati</taxon>
        <taxon>Pseudomonadota</taxon>
        <taxon>Gammaproteobacteria</taxon>
        <taxon>Cellvibrionales</taxon>
        <taxon>Spongiibacteraceae</taxon>
        <taxon>Zhongshania</taxon>
    </lineage>
</organism>
<reference evidence="2" key="1">
    <citation type="submission" date="2018-01" db="EMBL/GenBank/DDBJ databases">
        <authorList>
            <person name="Yu X.-D."/>
        </authorList>
    </citation>
    <scope>NUCLEOTIDE SEQUENCE</scope>
    <source>
        <strain evidence="2">ZX-21</strain>
    </source>
</reference>
<evidence type="ECO:0000313" key="2">
    <source>
        <dbReference type="EMBL" id="POP51638.1"/>
    </source>
</evidence>
<accession>A0A2S4HCE8</accession>
<dbReference type="EMBL" id="PQGG01000036">
    <property type="protein sequence ID" value="POP51638.1"/>
    <property type="molecule type" value="Genomic_DNA"/>
</dbReference>
<evidence type="ECO:0000256" key="1">
    <source>
        <dbReference type="SAM" id="SignalP"/>
    </source>
</evidence>
<keyword evidence="1" id="KW-0732">Signal</keyword>
<dbReference type="Proteomes" id="UP000237222">
    <property type="component" value="Unassembled WGS sequence"/>
</dbReference>
<feature type="signal peptide" evidence="1">
    <location>
        <begin position="1"/>
        <end position="21"/>
    </location>
</feature>
<feature type="chain" id="PRO_5015646816" evidence="1">
    <location>
        <begin position="22"/>
        <end position="160"/>
    </location>
</feature>
<evidence type="ECO:0000313" key="3">
    <source>
        <dbReference type="Proteomes" id="UP000237222"/>
    </source>
</evidence>
<comment type="caution">
    <text evidence="2">The sequence shown here is derived from an EMBL/GenBank/DDBJ whole genome shotgun (WGS) entry which is preliminary data.</text>
</comment>
<dbReference type="AlphaFoldDB" id="A0A2S4HCE8"/>
<dbReference type="RefSeq" id="WP_103685467.1">
    <property type="nucleotide sequence ID" value="NZ_PQGG01000036.1"/>
</dbReference>